<protein>
    <recommendedName>
        <fullName evidence="6">Mid2 domain-containing protein</fullName>
    </recommendedName>
</protein>
<feature type="signal peptide" evidence="3">
    <location>
        <begin position="1"/>
        <end position="19"/>
    </location>
</feature>
<name>A0A6A5UB02_9PLEO</name>
<keyword evidence="2" id="KW-0472">Membrane</keyword>
<proteinExistence type="predicted"/>
<dbReference type="Proteomes" id="UP000800035">
    <property type="component" value="Unassembled WGS sequence"/>
</dbReference>
<accession>A0A6A5UB02</accession>
<feature type="compositionally biased region" description="Low complexity" evidence="1">
    <location>
        <begin position="134"/>
        <end position="158"/>
    </location>
</feature>
<evidence type="ECO:0000313" key="5">
    <source>
        <dbReference type="Proteomes" id="UP000800035"/>
    </source>
</evidence>
<feature type="transmembrane region" description="Helical" evidence="2">
    <location>
        <begin position="184"/>
        <end position="205"/>
    </location>
</feature>
<keyword evidence="2" id="KW-0812">Transmembrane</keyword>
<gene>
    <name evidence="4" type="ORF">CC80DRAFT_401419</name>
</gene>
<keyword evidence="5" id="KW-1185">Reference proteome</keyword>
<reference evidence="4" key="1">
    <citation type="journal article" date="2020" name="Stud. Mycol.">
        <title>101 Dothideomycetes genomes: a test case for predicting lifestyles and emergence of pathogens.</title>
        <authorList>
            <person name="Haridas S."/>
            <person name="Albert R."/>
            <person name="Binder M."/>
            <person name="Bloem J."/>
            <person name="Labutti K."/>
            <person name="Salamov A."/>
            <person name="Andreopoulos B."/>
            <person name="Baker S."/>
            <person name="Barry K."/>
            <person name="Bills G."/>
            <person name="Bluhm B."/>
            <person name="Cannon C."/>
            <person name="Castanera R."/>
            <person name="Culley D."/>
            <person name="Daum C."/>
            <person name="Ezra D."/>
            <person name="Gonzalez J."/>
            <person name="Henrissat B."/>
            <person name="Kuo A."/>
            <person name="Liang C."/>
            <person name="Lipzen A."/>
            <person name="Lutzoni F."/>
            <person name="Magnuson J."/>
            <person name="Mondo S."/>
            <person name="Nolan M."/>
            <person name="Ohm R."/>
            <person name="Pangilinan J."/>
            <person name="Park H.-J."/>
            <person name="Ramirez L."/>
            <person name="Alfaro M."/>
            <person name="Sun H."/>
            <person name="Tritt A."/>
            <person name="Yoshinaga Y."/>
            <person name="Zwiers L.-H."/>
            <person name="Turgeon B."/>
            <person name="Goodwin S."/>
            <person name="Spatafora J."/>
            <person name="Crous P."/>
            <person name="Grigoriev I."/>
        </authorList>
    </citation>
    <scope>NUCLEOTIDE SEQUENCE</scope>
    <source>
        <strain evidence="4">CBS 675.92</strain>
    </source>
</reference>
<dbReference type="AlphaFoldDB" id="A0A6A5UB02"/>
<evidence type="ECO:0000313" key="4">
    <source>
        <dbReference type="EMBL" id="KAF1961884.1"/>
    </source>
</evidence>
<keyword evidence="3" id="KW-0732">Signal</keyword>
<dbReference type="CDD" id="cd12087">
    <property type="entry name" value="TM_EGFR-like"/>
    <property type="match status" value="1"/>
</dbReference>
<feature type="region of interest" description="Disordered" evidence="1">
    <location>
        <begin position="134"/>
        <end position="166"/>
    </location>
</feature>
<feature type="chain" id="PRO_5025593240" description="Mid2 domain-containing protein" evidence="3">
    <location>
        <begin position="20"/>
        <end position="279"/>
    </location>
</feature>
<sequence>MVRLTTAAPVAWMLTGVSCLMEFINPAPFTEISKFKDNPVYVKGSTVNIAWTGGEENEGASLVLYQLNNTDGIWFGDMEYLTQSAVVVTRYTWLVGTRKNLSVSNLFYLSIFEEGKSLSDSNSQYFNITEAQSTSSSSLSPSNSPTTTTRPLASTPTSNASAGPYTSTFPTPQSSSIFPTGAKIGTGVGIPAALLVCLGAGFFLFRRHKQRRNIAAVAPPYPPNDYQYPDGSYYGSNSNDALPKSPVEMGQPENPYVAYHDSQAKQSVGGGAEPVRYEM</sequence>
<evidence type="ECO:0000256" key="3">
    <source>
        <dbReference type="SAM" id="SignalP"/>
    </source>
</evidence>
<evidence type="ECO:0000256" key="2">
    <source>
        <dbReference type="SAM" id="Phobius"/>
    </source>
</evidence>
<dbReference type="PROSITE" id="PS51257">
    <property type="entry name" value="PROKAR_LIPOPROTEIN"/>
    <property type="match status" value="1"/>
</dbReference>
<organism evidence="4 5">
    <name type="scientific">Byssothecium circinans</name>
    <dbReference type="NCBI Taxonomy" id="147558"/>
    <lineage>
        <taxon>Eukaryota</taxon>
        <taxon>Fungi</taxon>
        <taxon>Dikarya</taxon>
        <taxon>Ascomycota</taxon>
        <taxon>Pezizomycotina</taxon>
        <taxon>Dothideomycetes</taxon>
        <taxon>Pleosporomycetidae</taxon>
        <taxon>Pleosporales</taxon>
        <taxon>Massarineae</taxon>
        <taxon>Massarinaceae</taxon>
        <taxon>Byssothecium</taxon>
    </lineage>
</organism>
<evidence type="ECO:0000256" key="1">
    <source>
        <dbReference type="SAM" id="MobiDB-lite"/>
    </source>
</evidence>
<evidence type="ECO:0008006" key="6">
    <source>
        <dbReference type="Google" id="ProtNLM"/>
    </source>
</evidence>
<dbReference type="EMBL" id="ML976980">
    <property type="protein sequence ID" value="KAF1961884.1"/>
    <property type="molecule type" value="Genomic_DNA"/>
</dbReference>
<dbReference type="OrthoDB" id="5390143at2759"/>
<keyword evidence="2" id="KW-1133">Transmembrane helix</keyword>